<keyword evidence="3" id="KW-1185">Reference proteome</keyword>
<proteinExistence type="predicted"/>
<comment type="caution">
    <text evidence="2">The sequence shown here is derived from an EMBL/GenBank/DDBJ whole genome shotgun (WGS) entry which is preliminary data.</text>
</comment>
<dbReference type="RefSeq" id="WP_222583158.1">
    <property type="nucleotide sequence ID" value="NZ_JAHVHP010000001.1"/>
</dbReference>
<evidence type="ECO:0000313" key="3">
    <source>
        <dbReference type="Proteomes" id="UP000766609"/>
    </source>
</evidence>
<organism evidence="2 3">
    <name type="scientific">Algoriphagus marincola</name>
    <dbReference type="NCBI Taxonomy" id="264027"/>
    <lineage>
        <taxon>Bacteria</taxon>
        <taxon>Pseudomonadati</taxon>
        <taxon>Bacteroidota</taxon>
        <taxon>Cytophagia</taxon>
        <taxon>Cytophagales</taxon>
        <taxon>Cyclobacteriaceae</taxon>
        <taxon>Algoriphagus</taxon>
    </lineage>
</organism>
<feature type="compositionally biased region" description="Polar residues" evidence="1">
    <location>
        <begin position="257"/>
        <end position="269"/>
    </location>
</feature>
<name>A0ABS7N1B1_9BACT</name>
<sequence length="391" mass="43994">MTRFTIVFVLICIISACRSHENLLTDAKTYSNFRGFIPIDPIEYHDEILLSKDGDLYTKDIKLMNSDEIFQFLNNETVLVSIGQVNAEGGISYLPVTVSTKNSSYKVTMDYMKFATLAEVRSDGSFIGFRRVGVGLRLITLLTANESGINIGDLSSIGLAAKQGTIKGTMMIEVVGIKSQEVTTLLPLPSEINQTTIQNAMQALATIKSKIYDEDTELFPQVMAIKPDSTSRKRKPIAQIPDSRPTNPETGPERFPNSGTDSLLTTKPPITSDPAPEDIRNDYENDILLQIGGSKSTISKYQKAKNLERTAFEYLFDRRIDQVIETLNEAERAYPGFHSVYDINRLLKAEREVLKDPDSPKWKEVYARILKDYPWKLSDEIIERLENEVDS</sequence>
<dbReference type="Proteomes" id="UP000766609">
    <property type="component" value="Unassembled WGS sequence"/>
</dbReference>
<evidence type="ECO:0008006" key="4">
    <source>
        <dbReference type="Google" id="ProtNLM"/>
    </source>
</evidence>
<dbReference type="EMBL" id="JAHVHP010000001">
    <property type="protein sequence ID" value="MBY5950111.1"/>
    <property type="molecule type" value="Genomic_DNA"/>
</dbReference>
<evidence type="ECO:0000313" key="2">
    <source>
        <dbReference type="EMBL" id="MBY5950111.1"/>
    </source>
</evidence>
<feature type="region of interest" description="Disordered" evidence="1">
    <location>
        <begin position="223"/>
        <end position="277"/>
    </location>
</feature>
<evidence type="ECO:0000256" key="1">
    <source>
        <dbReference type="SAM" id="MobiDB-lite"/>
    </source>
</evidence>
<dbReference type="PROSITE" id="PS51257">
    <property type="entry name" value="PROKAR_LIPOPROTEIN"/>
    <property type="match status" value="1"/>
</dbReference>
<gene>
    <name evidence="2" type="ORF">KUV23_03940</name>
</gene>
<reference evidence="2 3" key="1">
    <citation type="submission" date="2021-06" db="EMBL/GenBank/DDBJ databases">
        <title>44 bacteria genomes isolated from Dapeng, Shenzhen.</title>
        <authorList>
            <person name="Zheng W."/>
            <person name="Yu S."/>
            <person name="Huang Y."/>
        </authorList>
    </citation>
    <scope>NUCLEOTIDE SEQUENCE [LARGE SCALE GENOMIC DNA]</scope>
    <source>
        <strain evidence="2 3">DP5N14-6</strain>
    </source>
</reference>
<protein>
    <recommendedName>
        <fullName evidence="4">Lipoprotein</fullName>
    </recommendedName>
</protein>
<accession>A0ABS7N1B1</accession>